<dbReference type="Proteomes" id="UP000475862">
    <property type="component" value="Unassembled WGS sequence"/>
</dbReference>
<dbReference type="SUPFAM" id="SSF46785">
    <property type="entry name" value="Winged helix' DNA-binding domain"/>
    <property type="match status" value="1"/>
</dbReference>
<dbReference type="InterPro" id="IPR003150">
    <property type="entry name" value="DNA-bd_RFX"/>
</dbReference>
<keyword evidence="4 10" id="KW-0863">Zinc-finger</keyword>
<keyword evidence="14" id="KW-1185">Reference proteome</keyword>
<evidence type="ECO:0000256" key="4">
    <source>
        <dbReference type="ARBA" id="ARBA00022771"/>
    </source>
</evidence>
<keyword evidence="6" id="KW-0805">Transcription regulation</keyword>
<dbReference type="PANTHER" id="PTHR12619:SF33">
    <property type="entry name" value="RFX, ISOFORM H"/>
    <property type="match status" value="1"/>
</dbReference>
<reference evidence="13 14" key="1">
    <citation type="submission" date="2019-08" db="EMBL/GenBank/DDBJ databases">
        <title>The genome of the soybean aphid Biotype 1, its phylome, world population structure and adaptation to the North American continent.</title>
        <authorList>
            <person name="Giordano R."/>
            <person name="Donthu R.K."/>
            <person name="Hernandez A.G."/>
            <person name="Wright C.L."/>
            <person name="Zimin A.V."/>
        </authorList>
    </citation>
    <scope>NUCLEOTIDE SEQUENCE [LARGE SCALE GENOMIC DNA]</scope>
    <source>
        <tissue evidence="13">Whole aphids</tissue>
    </source>
</reference>
<feature type="domain" description="C2H2-type" evidence="11">
    <location>
        <begin position="932"/>
        <end position="956"/>
    </location>
</feature>
<feature type="domain" description="RFX-type winged-helix" evidence="12">
    <location>
        <begin position="286"/>
        <end position="361"/>
    </location>
</feature>
<dbReference type="GO" id="GO:0008270">
    <property type="term" value="F:zinc ion binding"/>
    <property type="evidence" value="ECO:0007669"/>
    <property type="project" value="UniProtKB-KW"/>
</dbReference>
<dbReference type="InterPro" id="IPR013087">
    <property type="entry name" value="Znf_C2H2_type"/>
</dbReference>
<proteinExistence type="predicted"/>
<dbReference type="AlphaFoldDB" id="A0A6G0TG84"/>
<dbReference type="Gene3D" id="1.10.10.10">
    <property type="entry name" value="Winged helix-like DNA-binding domain superfamily/Winged helix DNA-binding domain"/>
    <property type="match status" value="1"/>
</dbReference>
<dbReference type="Gene3D" id="3.30.160.60">
    <property type="entry name" value="Classic Zinc Finger"/>
    <property type="match status" value="4"/>
</dbReference>
<dbReference type="InterPro" id="IPR036390">
    <property type="entry name" value="WH_DNA-bd_sf"/>
</dbReference>
<dbReference type="EMBL" id="VYZN01000040">
    <property type="protein sequence ID" value="KAE9532101.1"/>
    <property type="molecule type" value="Genomic_DNA"/>
</dbReference>
<dbReference type="GO" id="GO:0000978">
    <property type="term" value="F:RNA polymerase II cis-regulatory region sequence-specific DNA binding"/>
    <property type="evidence" value="ECO:0007669"/>
    <property type="project" value="TreeGrafter"/>
</dbReference>
<accession>A0A6G0TG84</accession>
<comment type="subcellular location">
    <subcellularLocation>
        <location evidence="1">Nucleus</location>
    </subcellularLocation>
</comment>
<evidence type="ECO:0000256" key="9">
    <source>
        <dbReference type="ARBA" id="ARBA00023242"/>
    </source>
</evidence>
<evidence type="ECO:0000256" key="6">
    <source>
        <dbReference type="ARBA" id="ARBA00023015"/>
    </source>
</evidence>
<gene>
    <name evidence="13" type="ORF">AGLY_010303</name>
</gene>
<keyword evidence="9" id="KW-0539">Nucleus</keyword>
<feature type="domain" description="C2H2-type" evidence="11">
    <location>
        <begin position="876"/>
        <end position="903"/>
    </location>
</feature>
<evidence type="ECO:0000313" key="14">
    <source>
        <dbReference type="Proteomes" id="UP000475862"/>
    </source>
</evidence>
<keyword evidence="8" id="KW-0804">Transcription</keyword>
<dbReference type="Pfam" id="PF25340">
    <property type="entry name" value="BCD_RFX"/>
    <property type="match status" value="1"/>
</dbReference>
<evidence type="ECO:0000256" key="7">
    <source>
        <dbReference type="ARBA" id="ARBA00023125"/>
    </source>
</evidence>
<evidence type="ECO:0008006" key="15">
    <source>
        <dbReference type="Google" id="ProtNLM"/>
    </source>
</evidence>
<evidence type="ECO:0000256" key="8">
    <source>
        <dbReference type="ARBA" id="ARBA00023163"/>
    </source>
</evidence>
<dbReference type="InterPro" id="IPR057321">
    <property type="entry name" value="RFX1-4/6/8-like_BCD"/>
</dbReference>
<dbReference type="SUPFAM" id="SSF57667">
    <property type="entry name" value="beta-beta-alpha zinc fingers"/>
    <property type="match status" value="2"/>
</dbReference>
<evidence type="ECO:0000256" key="1">
    <source>
        <dbReference type="ARBA" id="ARBA00004123"/>
    </source>
</evidence>
<dbReference type="OrthoDB" id="10056949at2759"/>
<dbReference type="PROSITE" id="PS00028">
    <property type="entry name" value="ZINC_FINGER_C2H2_1"/>
    <property type="match status" value="4"/>
</dbReference>
<dbReference type="PANTHER" id="PTHR12619">
    <property type="entry name" value="RFX TRANSCRIPTION FACTOR FAMILY"/>
    <property type="match status" value="1"/>
</dbReference>
<keyword evidence="2" id="KW-0479">Metal-binding</keyword>
<name>A0A6G0TG84_APHGL</name>
<dbReference type="FunFam" id="3.30.160.60:FF:000064">
    <property type="entry name" value="Early growth response protein 3"/>
    <property type="match status" value="1"/>
</dbReference>
<organism evidence="13 14">
    <name type="scientific">Aphis glycines</name>
    <name type="common">Soybean aphid</name>
    <dbReference type="NCBI Taxonomy" id="307491"/>
    <lineage>
        <taxon>Eukaryota</taxon>
        <taxon>Metazoa</taxon>
        <taxon>Ecdysozoa</taxon>
        <taxon>Arthropoda</taxon>
        <taxon>Hexapoda</taxon>
        <taxon>Insecta</taxon>
        <taxon>Pterygota</taxon>
        <taxon>Neoptera</taxon>
        <taxon>Paraneoptera</taxon>
        <taxon>Hemiptera</taxon>
        <taxon>Sternorrhyncha</taxon>
        <taxon>Aphidomorpha</taxon>
        <taxon>Aphidoidea</taxon>
        <taxon>Aphididae</taxon>
        <taxon>Aphidini</taxon>
        <taxon>Aphis</taxon>
        <taxon>Aphis</taxon>
    </lineage>
</organism>
<dbReference type="PROSITE" id="PS50157">
    <property type="entry name" value="ZINC_FINGER_C2H2_2"/>
    <property type="match status" value="4"/>
</dbReference>
<dbReference type="InterPro" id="IPR036236">
    <property type="entry name" value="Znf_C2H2_sf"/>
</dbReference>
<feature type="domain" description="C2H2-type" evidence="11">
    <location>
        <begin position="848"/>
        <end position="875"/>
    </location>
</feature>
<keyword evidence="7" id="KW-0238">DNA-binding</keyword>
<comment type="caution">
    <text evidence="13">The sequence shown here is derived from an EMBL/GenBank/DDBJ whole genome shotgun (WGS) entry which is preliminary data.</text>
</comment>
<evidence type="ECO:0000259" key="11">
    <source>
        <dbReference type="PROSITE" id="PS50157"/>
    </source>
</evidence>
<dbReference type="GO" id="GO:0000981">
    <property type="term" value="F:DNA-binding transcription factor activity, RNA polymerase II-specific"/>
    <property type="evidence" value="ECO:0007669"/>
    <property type="project" value="TreeGrafter"/>
</dbReference>
<dbReference type="Pfam" id="PF02257">
    <property type="entry name" value="RFX_DNA_binding"/>
    <property type="match status" value="1"/>
</dbReference>
<protein>
    <recommendedName>
        <fullName evidence="15">RFX-type winged-helix domain-containing protein</fullName>
    </recommendedName>
</protein>
<evidence type="ECO:0000256" key="2">
    <source>
        <dbReference type="ARBA" id="ARBA00022723"/>
    </source>
</evidence>
<evidence type="ECO:0000256" key="10">
    <source>
        <dbReference type="PROSITE-ProRule" id="PRU00042"/>
    </source>
</evidence>
<sequence length="956" mass="109798">MKLNMSLDNSMAISIKSRIKLEGPDVTSSQINAITVVSTGEIDQTLVVQPVQRTSVAHTYINQNINNRQLENVIPCEISPVHDDVSDKLIDDDEHCLEHKDTTVIVNNDHYVVEKTQGRYYTPISTLVPKVEPIDFDHVGHSTYDVHYTEGTDEQAFLKNEQMAYPIYTMGESRAMYQTDQTHYYTPSTNSYSQVTNTLEQPTCHAKIISNRTYIIQQNVDNYHTTISTAQKDSTYSTIYSDVSYHKVNTIDSGLTNTNIDQLNGIKSNTEQNSSLTHTNKISPATVNWLIENYEMAEGVSLLRSTIYNHYLTYCSETKIDPVNGPSFGKIIRSVFTGLRTRRLGTRGNSKYHYCGIRIKTSSLLNDFKEEENLPSQTNQNSSLKNIKFIKTEEQNYNKLITNSSGSANCSQNNISSSLQAQDQEYLGDGANVVPEFPDIIMNEIELDDNCTLEDVDTFKNLYREHYEAFLSAILNLEFGTVELIWRKFWRCQDINIDECKEKESLCKEKLYSLSKCKTLQLFVKTADFLFYQNLVKVLIPNVLRPVPRTLTQAIRHFSKGLESWLISAMQGCPEEMISIKVTAVRTFAQTLRRYTTVRAVLQNYTQINEMLTDLNHVDFRNIQEQVQLIYNLGSENDSVHTKKRVYTKIDECSEMLSVFNEFSKRKRTHNYSATTSIDTECFNDLLKNPSKETKNNISKIEIKEETQLWEDKSEQKHPIKIEYLKEDISEDHTQDIYNDTAMVDTSYNPSISNEEYPESSHKLSKKENDEHKIIIKAEIMSPKNSNKLKQHSTDKEFSENDSLQSVDTDNEAYYDSNDRFGDDSGDFEFFAVQNDYKYPTLADTGLFSCQFCDKKFTNANSLSRHENVHTGKTPIECDVCFKTFISKSILCIHKRSHTGEKPYACNICGRSFTQKSHLVLHYRTHTGEKPYECGLCEKKFSSTSGRAEHTRRRHP</sequence>
<evidence type="ECO:0000313" key="13">
    <source>
        <dbReference type="EMBL" id="KAE9532101.1"/>
    </source>
</evidence>
<evidence type="ECO:0000256" key="3">
    <source>
        <dbReference type="ARBA" id="ARBA00022737"/>
    </source>
</evidence>
<dbReference type="InterPro" id="IPR036388">
    <property type="entry name" value="WH-like_DNA-bd_sf"/>
</dbReference>
<evidence type="ECO:0000256" key="5">
    <source>
        <dbReference type="ARBA" id="ARBA00022833"/>
    </source>
</evidence>
<evidence type="ECO:0000259" key="12">
    <source>
        <dbReference type="PROSITE" id="PS51526"/>
    </source>
</evidence>
<dbReference type="GO" id="GO:0005634">
    <property type="term" value="C:nucleus"/>
    <property type="evidence" value="ECO:0007669"/>
    <property type="project" value="UniProtKB-SubCell"/>
</dbReference>
<dbReference type="PROSITE" id="PS51526">
    <property type="entry name" value="RFX_DBD"/>
    <property type="match status" value="1"/>
</dbReference>
<dbReference type="FunFam" id="1.10.10.10:FF:000017">
    <property type="entry name" value="transcription factor RFX3 isoform X1"/>
    <property type="match status" value="1"/>
</dbReference>
<dbReference type="InterPro" id="IPR039779">
    <property type="entry name" value="RFX-like"/>
</dbReference>
<dbReference type="SMART" id="SM00355">
    <property type="entry name" value="ZnF_C2H2"/>
    <property type="match status" value="4"/>
</dbReference>
<dbReference type="Pfam" id="PF00096">
    <property type="entry name" value="zf-C2H2"/>
    <property type="match status" value="2"/>
</dbReference>
<keyword evidence="5" id="KW-0862">Zinc</keyword>
<feature type="domain" description="C2H2-type" evidence="11">
    <location>
        <begin position="904"/>
        <end position="931"/>
    </location>
</feature>
<keyword evidence="3" id="KW-0677">Repeat</keyword>